<dbReference type="PANTHER" id="PTHR21021">
    <property type="entry name" value="GAF/PUTATIVE CYTOSKELETAL PROTEIN"/>
    <property type="match status" value="1"/>
</dbReference>
<evidence type="ECO:0000256" key="1">
    <source>
        <dbReference type="ARBA" id="ARBA00038454"/>
    </source>
</evidence>
<dbReference type="FunFam" id="3.30.450.40:FF:000008">
    <property type="entry name" value="GAF domain-containing proteins"/>
    <property type="match status" value="1"/>
</dbReference>
<dbReference type="Proteomes" id="UP000309389">
    <property type="component" value="Unassembled WGS sequence"/>
</dbReference>
<dbReference type="SMART" id="SM00065">
    <property type="entry name" value="GAF"/>
    <property type="match status" value="1"/>
</dbReference>
<dbReference type="InterPro" id="IPR000614">
    <property type="entry name" value="FRMsr_CS"/>
</dbReference>
<dbReference type="SUPFAM" id="SSF55781">
    <property type="entry name" value="GAF domain-like"/>
    <property type="match status" value="1"/>
</dbReference>
<sequence>MFDFRTAQDLPKPELYRELLSAADALTAGETDSVANMANVAALLWEFLPDVNWTGFYRATGTGEEAELVLGPFAGRPACIRIAMGKGVCGTAATTGETQLVPDVHAFPGHIACDGATQSELVVPVKRDGNVIAVIDCDSPSPARFDTQDAEGIEALATLLAERI</sequence>
<name>A0A4T3F1B3_9SPHN</name>
<evidence type="ECO:0000259" key="2">
    <source>
        <dbReference type="SMART" id="SM00065"/>
    </source>
</evidence>
<feature type="domain" description="GAF" evidence="2">
    <location>
        <begin position="32"/>
        <end position="163"/>
    </location>
</feature>
<evidence type="ECO:0000313" key="3">
    <source>
        <dbReference type="EMBL" id="TIX49152.1"/>
    </source>
</evidence>
<accession>A0A4T3F1B3</accession>
<gene>
    <name evidence="3" type="ORF">E5222_15655</name>
</gene>
<reference evidence="3 4" key="1">
    <citation type="submission" date="2019-04" db="EMBL/GenBank/DDBJ databases">
        <title>Altererythrobacter aquimixticola sp. nov., isolated from sediment of junction between the ocean and a freshwater spring.</title>
        <authorList>
            <person name="Yoon J.-H."/>
        </authorList>
    </citation>
    <scope>NUCLEOTIDE SEQUENCE [LARGE SCALE GENOMIC DNA]</scope>
    <source>
        <strain evidence="3 4">SSKS-13</strain>
    </source>
</reference>
<dbReference type="InterPro" id="IPR003018">
    <property type="entry name" value="GAF"/>
</dbReference>
<dbReference type="RefSeq" id="WP_136694726.1">
    <property type="nucleotide sequence ID" value="NZ_SSHH01000004.1"/>
</dbReference>
<organism evidence="3 4">
    <name type="scientific">Alteraurantiacibacter aquimixticola</name>
    <dbReference type="NCBI Taxonomy" id="2489173"/>
    <lineage>
        <taxon>Bacteria</taxon>
        <taxon>Pseudomonadati</taxon>
        <taxon>Pseudomonadota</taxon>
        <taxon>Alphaproteobacteria</taxon>
        <taxon>Sphingomonadales</taxon>
        <taxon>Erythrobacteraceae</taxon>
        <taxon>Alteraurantiacibacter</taxon>
    </lineage>
</organism>
<dbReference type="PANTHER" id="PTHR21021:SF15">
    <property type="entry name" value="FREE METHIONINE-R-SULFOXIDE REDUCTASE"/>
    <property type="match status" value="1"/>
</dbReference>
<dbReference type="InterPro" id="IPR051330">
    <property type="entry name" value="Phosphatase_reg/MetRdx"/>
</dbReference>
<comment type="similarity">
    <text evidence="1">Belongs to the free Met sulfoxide reductase family.</text>
</comment>
<evidence type="ECO:0000313" key="4">
    <source>
        <dbReference type="Proteomes" id="UP000309389"/>
    </source>
</evidence>
<dbReference type="Gene3D" id="3.30.450.40">
    <property type="match status" value="1"/>
</dbReference>
<dbReference type="GO" id="GO:0005829">
    <property type="term" value="C:cytosol"/>
    <property type="evidence" value="ECO:0007669"/>
    <property type="project" value="TreeGrafter"/>
</dbReference>
<dbReference type="PROSITE" id="PS01320">
    <property type="entry name" value="UPF0067"/>
    <property type="match status" value="1"/>
</dbReference>
<dbReference type="InterPro" id="IPR029016">
    <property type="entry name" value="GAF-like_dom_sf"/>
</dbReference>
<dbReference type="OrthoDB" id="9796252at2"/>
<dbReference type="Pfam" id="PF01590">
    <property type="entry name" value="GAF"/>
    <property type="match status" value="1"/>
</dbReference>
<proteinExistence type="inferred from homology"/>
<keyword evidence="4" id="KW-1185">Reference proteome</keyword>
<protein>
    <submittedName>
        <fullName evidence="3">GAF domain-containing protein</fullName>
    </submittedName>
</protein>
<dbReference type="AlphaFoldDB" id="A0A4T3F1B3"/>
<dbReference type="EMBL" id="SSHH01000004">
    <property type="protein sequence ID" value="TIX49152.1"/>
    <property type="molecule type" value="Genomic_DNA"/>
</dbReference>
<dbReference type="GO" id="GO:0033745">
    <property type="term" value="F:L-methionine-(R)-S-oxide reductase activity"/>
    <property type="evidence" value="ECO:0007669"/>
    <property type="project" value="TreeGrafter"/>
</dbReference>
<comment type="caution">
    <text evidence="3">The sequence shown here is derived from an EMBL/GenBank/DDBJ whole genome shotgun (WGS) entry which is preliminary data.</text>
</comment>